<protein>
    <recommendedName>
        <fullName evidence="1">diguanylate cyclase</fullName>
        <ecNumber evidence="1">2.7.7.65</ecNumber>
    </recommendedName>
</protein>
<evidence type="ECO:0000256" key="2">
    <source>
        <dbReference type="ARBA" id="ARBA00034247"/>
    </source>
</evidence>
<evidence type="ECO:0000259" key="5">
    <source>
        <dbReference type="PROSITE" id="PS50885"/>
    </source>
</evidence>
<dbReference type="InterPro" id="IPR029787">
    <property type="entry name" value="Nucleotide_cyclase"/>
</dbReference>
<evidence type="ECO:0000313" key="8">
    <source>
        <dbReference type="Proteomes" id="UP000255008"/>
    </source>
</evidence>
<dbReference type="PANTHER" id="PTHR45138">
    <property type="entry name" value="REGULATORY COMPONENTS OF SENSORY TRANSDUCTION SYSTEM"/>
    <property type="match status" value="1"/>
</dbReference>
<dbReference type="Gene3D" id="3.30.70.270">
    <property type="match status" value="1"/>
</dbReference>
<keyword evidence="4" id="KW-0472">Membrane</keyword>
<feature type="domain" description="GGDEF" evidence="6">
    <location>
        <begin position="449"/>
        <end position="584"/>
    </location>
</feature>
<evidence type="ECO:0000256" key="1">
    <source>
        <dbReference type="ARBA" id="ARBA00012528"/>
    </source>
</evidence>
<dbReference type="AlphaFoldDB" id="A0AAJ5D482"/>
<keyword evidence="4" id="KW-0812">Transmembrane</keyword>
<name>A0AAJ5D482_9RALS</name>
<dbReference type="SMART" id="SM00267">
    <property type="entry name" value="GGDEF"/>
    <property type="match status" value="1"/>
</dbReference>
<dbReference type="PANTHER" id="PTHR45138:SF9">
    <property type="entry name" value="DIGUANYLATE CYCLASE DGCM-RELATED"/>
    <property type="match status" value="1"/>
</dbReference>
<dbReference type="Pfam" id="PF00990">
    <property type="entry name" value="GGDEF"/>
    <property type="match status" value="1"/>
</dbReference>
<dbReference type="Gene3D" id="6.10.340.10">
    <property type="match status" value="1"/>
</dbReference>
<dbReference type="InterPro" id="IPR000160">
    <property type="entry name" value="GGDEF_dom"/>
</dbReference>
<gene>
    <name evidence="7" type="primary">ycdT</name>
    <name evidence="7" type="ORF">NCTC10894_00935</name>
</gene>
<reference evidence="7 8" key="1">
    <citation type="submission" date="2018-06" db="EMBL/GenBank/DDBJ databases">
        <authorList>
            <consortium name="Pathogen Informatics"/>
            <person name="Doyle S."/>
        </authorList>
    </citation>
    <scope>NUCLEOTIDE SEQUENCE [LARGE SCALE GENOMIC DNA]</scope>
    <source>
        <strain evidence="7 8">NCTC10894</strain>
    </source>
</reference>
<dbReference type="EC" id="2.7.7.65" evidence="1"/>
<feature type="coiled-coil region" evidence="3">
    <location>
        <begin position="394"/>
        <end position="421"/>
    </location>
</feature>
<comment type="caution">
    <text evidence="7">The sequence shown here is derived from an EMBL/GenBank/DDBJ whole genome shotgun (WGS) entry which is preliminary data.</text>
</comment>
<dbReference type="GO" id="GO:0052621">
    <property type="term" value="F:diguanylate cyclase activity"/>
    <property type="evidence" value="ECO:0007669"/>
    <property type="project" value="UniProtKB-EC"/>
</dbReference>
<feature type="transmembrane region" description="Helical" evidence="4">
    <location>
        <begin position="324"/>
        <end position="346"/>
    </location>
</feature>
<keyword evidence="7" id="KW-0548">Nucleotidyltransferase</keyword>
<dbReference type="NCBIfam" id="TIGR00254">
    <property type="entry name" value="GGDEF"/>
    <property type="match status" value="1"/>
</dbReference>
<accession>A0AAJ5D482</accession>
<dbReference type="PROSITE" id="PS50885">
    <property type="entry name" value="HAMP"/>
    <property type="match status" value="1"/>
</dbReference>
<dbReference type="GO" id="GO:0007165">
    <property type="term" value="P:signal transduction"/>
    <property type="evidence" value="ECO:0007669"/>
    <property type="project" value="InterPro"/>
</dbReference>
<dbReference type="GO" id="GO:0016020">
    <property type="term" value="C:membrane"/>
    <property type="evidence" value="ECO:0007669"/>
    <property type="project" value="InterPro"/>
</dbReference>
<evidence type="ECO:0000256" key="4">
    <source>
        <dbReference type="SAM" id="Phobius"/>
    </source>
</evidence>
<dbReference type="InterPro" id="IPR050469">
    <property type="entry name" value="Diguanylate_Cyclase"/>
</dbReference>
<dbReference type="FunFam" id="3.30.70.270:FF:000001">
    <property type="entry name" value="Diguanylate cyclase domain protein"/>
    <property type="match status" value="1"/>
</dbReference>
<dbReference type="CDD" id="cd01949">
    <property type="entry name" value="GGDEF"/>
    <property type="match status" value="1"/>
</dbReference>
<evidence type="ECO:0000259" key="6">
    <source>
        <dbReference type="PROSITE" id="PS50887"/>
    </source>
</evidence>
<dbReference type="InterPro" id="IPR003660">
    <property type="entry name" value="HAMP_dom"/>
</dbReference>
<feature type="transmembrane region" description="Helical" evidence="4">
    <location>
        <begin position="15"/>
        <end position="39"/>
    </location>
</feature>
<dbReference type="PROSITE" id="PS50887">
    <property type="entry name" value="GGDEF"/>
    <property type="match status" value="1"/>
</dbReference>
<dbReference type="Proteomes" id="UP000255008">
    <property type="component" value="Unassembled WGS sequence"/>
</dbReference>
<sequence length="595" mass="65228">MLSVMSSEMSMDRRFGTAVAIVLVPVLSLSCWLLGYAWLAYGRADAAAHSLEALRVVLLTMEKISAERGPTNGVLGEDLPIPAERQAALLRARATSDAHLAQLLDVLRPEHCRLCDADTDAARGARASLAAARANVDRLIALPLRARESSALTDAVDRMIAVIPELFPVVNLRTATVGRGDPDALNCLLLARLAADLREYAGQLGSRFTGALALRRALTPEEQFAIERTRGRIEQLRHLIDTRTNGRLALTQHVTTPLNAQYFVEGLRYVDAVRQQASRPGGADISTAEFAEHYVPTMRAITDFRDSVLRVAEEEIRKHRRAMLLVLIGSAAAVLSALGALAWMTVSFRRDVVAPFVRATQLIDAIARGNLGVHIPTGYARREIRAMFEAIRILRVYSIERRRLEIERAHLMEELARMAETDPLTKLLNRRAFEDRAQAMCTSPQPKGRLVALIMFDVDHFKQINDTYGHGVGDEALRTVAGLCRTDGPSADVVARIGGEEFAVMVWADSVAQARDVAERLRRRIADVRVPTGAQPPCRMTASFGVAVVPTADRPSPELLLRRADRLLYAAKLAGRNCVMTDAPPASPDLSTAAQ</sequence>
<evidence type="ECO:0000256" key="3">
    <source>
        <dbReference type="SAM" id="Coils"/>
    </source>
</evidence>
<keyword evidence="4" id="KW-1133">Transmembrane helix</keyword>
<evidence type="ECO:0000313" key="7">
    <source>
        <dbReference type="EMBL" id="SUD96596.1"/>
    </source>
</evidence>
<dbReference type="EMBL" id="UGVE01000001">
    <property type="protein sequence ID" value="SUD96596.1"/>
    <property type="molecule type" value="Genomic_DNA"/>
</dbReference>
<keyword evidence="7" id="KW-0808">Transferase</keyword>
<organism evidence="7 8">
    <name type="scientific">Ralstonia mannitolilytica</name>
    <dbReference type="NCBI Taxonomy" id="105219"/>
    <lineage>
        <taxon>Bacteria</taxon>
        <taxon>Pseudomonadati</taxon>
        <taxon>Pseudomonadota</taxon>
        <taxon>Betaproteobacteria</taxon>
        <taxon>Burkholderiales</taxon>
        <taxon>Burkholderiaceae</taxon>
        <taxon>Ralstonia</taxon>
    </lineage>
</organism>
<proteinExistence type="predicted"/>
<comment type="catalytic activity">
    <reaction evidence="2">
        <text>2 GTP = 3',3'-c-di-GMP + 2 diphosphate</text>
        <dbReference type="Rhea" id="RHEA:24898"/>
        <dbReference type="ChEBI" id="CHEBI:33019"/>
        <dbReference type="ChEBI" id="CHEBI:37565"/>
        <dbReference type="ChEBI" id="CHEBI:58805"/>
        <dbReference type="EC" id="2.7.7.65"/>
    </reaction>
</comment>
<keyword evidence="3" id="KW-0175">Coiled coil</keyword>
<dbReference type="InterPro" id="IPR043128">
    <property type="entry name" value="Rev_trsase/Diguanyl_cyclase"/>
</dbReference>
<dbReference type="SUPFAM" id="SSF55073">
    <property type="entry name" value="Nucleotide cyclase"/>
    <property type="match status" value="1"/>
</dbReference>
<feature type="domain" description="HAMP" evidence="5">
    <location>
        <begin position="350"/>
        <end position="403"/>
    </location>
</feature>